<dbReference type="GO" id="GO:0003676">
    <property type="term" value="F:nucleic acid binding"/>
    <property type="evidence" value="ECO:0007669"/>
    <property type="project" value="InterPro"/>
</dbReference>
<evidence type="ECO:0000256" key="2">
    <source>
        <dbReference type="SAM" id="MobiDB-lite"/>
    </source>
</evidence>
<evidence type="ECO:0000256" key="1">
    <source>
        <dbReference type="PROSITE-ProRule" id="PRU00047"/>
    </source>
</evidence>
<dbReference type="SUPFAM" id="SSF57756">
    <property type="entry name" value="Retrovirus zinc finger-like domains"/>
    <property type="match status" value="1"/>
</dbReference>
<dbReference type="EMBL" id="JAJTJA010000002">
    <property type="protein sequence ID" value="KAH8703527.1"/>
    <property type="molecule type" value="Genomic_DNA"/>
</dbReference>
<protein>
    <recommendedName>
        <fullName evidence="3">CCHC-type domain-containing protein</fullName>
    </recommendedName>
</protein>
<dbReference type="AlphaFoldDB" id="A0AAD4L4Q1"/>
<accession>A0AAD4L4Q1</accession>
<proteinExistence type="predicted"/>
<dbReference type="GeneID" id="70243871"/>
<dbReference type="RefSeq" id="XP_046076545.1">
    <property type="nucleotide sequence ID" value="XM_046213584.1"/>
</dbReference>
<gene>
    <name evidence="4" type="ORF">BGW36DRAFT_354944</name>
</gene>
<keyword evidence="5" id="KW-1185">Reference proteome</keyword>
<evidence type="ECO:0000259" key="3">
    <source>
        <dbReference type="PROSITE" id="PS50158"/>
    </source>
</evidence>
<sequence length="180" mass="20418">MTPRSYTQSKFHKTIAPFLLKETKSILQDAPKWRLLINIIRSNFKKTSNFPCKLCGLKGHTQSDCPRRTTQEDQERCEVLYEYQGSEEYHRNVIALIDVQITALNQEIIVSGCKGHRQEYITDHRLQRVDTEINYHREELRLGPRFEGETGGAGGGAAADGQPAVIQKPHASPNPRSTLS</sequence>
<dbReference type="Proteomes" id="UP001201262">
    <property type="component" value="Unassembled WGS sequence"/>
</dbReference>
<keyword evidence="1" id="KW-0862">Zinc</keyword>
<dbReference type="GO" id="GO:0008270">
    <property type="term" value="F:zinc ion binding"/>
    <property type="evidence" value="ECO:0007669"/>
    <property type="project" value="UniProtKB-KW"/>
</dbReference>
<feature type="domain" description="CCHC-type" evidence="3">
    <location>
        <begin position="52"/>
        <end position="67"/>
    </location>
</feature>
<name>A0AAD4L4Q1_9EURO</name>
<dbReference type="PROSITE" id="PS50158">
    <property type="entry name" value="ZF_CCHC"/>
    <property type="match status" value="1"/>
</dbReference>
<evidence type="ECO:0000313" key="4">
    <source>
        <dbReference type="EMBL" id="KAH8703527.1"/>
    </source>
</evidence>
<keyword evidence="1" id="KW-0863">Zinc-finger</keyword>
<reference evidence="4" key="1">
    <citation type="submission" date="2021-12" db="EMBL/GenBank/DDBJ databases">
        <title>Convergent genome expansion in fungi linked to evolution of root-endophyte symbiosis.</title>
        <authorList>
            <consortium name="DOE Joint Genome Institute"/>
            <person name="Ke Y.-H."/>
            <person name="Bonito G."/>
            <person name="Liao H.-L."/>
            <person name="Looney B."/>
            <person name="Rojas-Flechas A."/>
            <person name="Nash J."/>
            <person name="Hameed K."/>
            <person name="Schadt C."/>
            <person name="Martin F."/>
            <person name="Crous P.W."/>
            <person name="Miettinen O."/>
            <person name="Magnuson J.K."/>
            <person name="Labbe J."/>
            <person name="Jacobson D."/>
            <person name="Doktycz M.J."/>
            <person name="Veneault-Fourrey C."/>
            <person name="Kuo A."/>
            <person name="Mondo S."/>
            <person name="Calhoun S."/>
            <person name="Riley R."/>
            <person name="Ohm R."/>
            <person name="LaButti K."/>
            <person name="Andreopoulos B."/>
            <person name="Pangilinan J."/>
            <person name="Nolan M."/>
            <person name="Tritt A."/>
            <person name="Clum A."/>
            <person name="Lipzen A."/>
            <person name="Daum C."/>
            <person name="Barry K."/>
            <person name="Grigoriev I.V."/>
            <person name="Vilgalys R."/>
        </authorList>
    </citation>
    <scope>NUCLEOTIDE SEQUENCE</scope>
    <source>
        <strain evidence="4">PMI_201</strain>
    </source>
</reference>
<feature type="region of interest" description="Disordered" evidence="2">
    <location>
        <begin position="145"/>
        <end position="180"/>
    </location>
</feature>
<comment type="caution">
    <text evidence="4">The sequence shown here is derived from an EMBL/GenBank/DDBJ whole genome shotgun (WGS) entry which is preliminary data.</text>
</comment>
<keyword evidence="1" id="KW-0479">Metal-binding</keyword>
<feature type="compositionally biased region" description="Gly residues" evidence="2">
    <location>
        <begin position="149"/>
        <end position="158"/>
    </location>
</feature>
<dbReference type="InterPro" id="IPR036875">
    <property type="entry name" value="Znf_CCHC_sf"/>
</dbReference>
<evidence type="ECO:0000313" key="5">
    <source>
        <dbReference type="Proteomes" id="UP001201262"/>
    </source>
</evidence>
<organism evidence="4 5">
    <name type="scientific">Talaromyces proteolyticus</name>
    <dbReference type="NCBI Taxonomy" id="1131652"/>
    <lineage>
        <taxon>Eukaryota</taxon>
        <taxon>Fungi</taxon>
        <taxon>Dikarya</taxon>
        <taxon>Ascomycota</taxon>
        <taxon>Pezizomycotina</taxon>
        <taxon>Eurotiomycetes</taxon>
        <taxon>Eurotiomycetidae</taxon>
        <taxon>Eurotiales</taxon>
        <taxon>Trichocomaceae</taxon>
        <taxon>Talaromyces</taxon>
        <taxon>Talaromyces sect. Bacilispori</taxon>
    </lineage>
</organism>
<dbReference type="InterPro" id="IPR001878">
    <property type="entry name" value="Znf_CCHC"/>
</dbReference>